<comment type="caution">
    <text evidence="1">The sequence shown here is derived from an EMBL/GenBank/DDBJ whole genome shotgun (WGS) entry which is preliminary data.</text>
</comment>
<dbReference type="InterPro" id="IPR026437">
    <property type="entry name" value="CxxCx5CxxC_targ"/>
</dbReference>
<protein>
    <submittedName>
        <fullName evidence="1">Putative peptide modification target, TIGR04139 family</fullName>
    </submittedName>
</protein>
<dbReference type="EMBL" id="AKJY01000044">
    <property type="protein sequence ID" value="EJL71245.1"/>
    <property type="molecule type" value="Genomic_DNA"/>
</dbReference>
<proteinExistence type="predicted"/>
<evidence type="ECO:0000313" key="2">
    <source>
        <dbReference type="Proteomes" id="UP000007509"/>
    </source>
</evidence>
<organism evidence="1 2">
    <name type="scientific">Chryseobacterium populi</name>
    <dbReference type="NCBI Taxonomy" id="1144316"/>
    <lineage>
        <taxon>Bacteria</taxon>
        <taxon>Pseudomonadati</taxon>
        <taxon>Bacteroidota</taxon>
        <taxon>Flavobacteriia</taxon>
        <taxon>Flavobacteriales</taxon>
        <taxon>Weeksellaceae</taxon>
        <taxon>Chryseobacterium group</taxon>
        <taxon>Chryseobacterium</taxon>
    </lineage>
</organism>
<dbReference type="Pfam" id="PF14406">
    <property type="entry name" value="Bacteroid_pep"/>
    <property type="match status" value="1"/>
</dbReference>
<reference evidence="1 2" key="1">
    <citation type="journal article" date="2012" name="J. Bacteriol.">
        <title>Twenty-one genome sequences from Pseudomonas species and 19 genome sequences from diverse bacteria isolated from the rhizosphere and endosphere of Populus deltoides.</title>
        <authorList>
            <person name="Brown S.D."/>
            <person name="Utturkar S.M."/>
            <person name="Klingeman D.M."/>
            <person name="Johnson C.M."/>
            <person name="Martin S.L."/>
            <person name="Land M.L."/>
            <person name="Lu T.Y."/>
            <person name="Schadt C.W."/>
            <person name="Doktycz M.J."/>
            <person name="Pelletier D.A."/>
        </authorList>
    </citation>
    <scope>NUCLEOTIDE SEQUENCE [LARGE SCALE GENOMIC DNA]</scope>
    <source>
        <strain evidence="1 2">CF314</strain>
    </source>
</reference>
<sequence>MCAVQTLIKSTKPNVRDYMTEKIFKYKKINKMKKLTGMKNFSSENKKLKRENLKSINGGLIYGGGKAIPSNLVNENGSHDTDYYDANGNWISRGWCCNG</sequence>
<gene>
    <name evidence="1" type="ORF">PMI13_02436</name>
</gene>
<name>J2JTS2_9FLAO</name>
<evidence type="ECO:0000313" key="1">
    <source>
        <dbReference type="EMBL" id="EJL71245.1"/>
    </source>
</evidence>
<keyword evidence="2" id="KW-1185">Reference proteome</keyword>
<dbReference type="PATRIC" id="fig|1144316.3.peg.2453"/>
<dbReference type="Proteomes" id="UP000007509">
    <property type="component" value="Unassembled WGS sequence"/>
</dbReference>
<accession>J2JTS2</accession>
<dbReference type="AlphaFoldDB" id="J2JTS2"/>
<dbReference type="InterPro" id="IPR025842">
    <property type="entry name" value="Bacteroid_pep"/>
</dbReference>
<dbReference type="NCBIfam" id="TIGR04139">
    <property type="entry name" value="CxxCx5CxxC_targ"/>
    <property type="match status" value="1"/>
</dbReference>